<dbReference type="InterPro" id="IPR009010">
    <property type="entry name" value="Asp_de-COase-like_dom_sf"/>
</dbReference>
<dbReference type="FunFam" id="3.40.50.300:FF:000018">
    <property type="entry name" value="Cell division control 48"/>
    <property type="match status" value="1"/>
</dbReference>
<feature type="region of interest" description="Disordered" evidence="5">
    <location>
        <begin position="742"/>
        <end position="765"/>
    </location>
</feature>
<evidence type="ECO:0000259" key="6">
    <source>
        <dbReference type="SMART" id="SM00382"/>
    </source>
</evidence>
<dbReference type="PANTHER" id="PTHR23077:SF171">
    <property type="entry name" value="NUCLEAR VALOSIN-CONTAINING PROTEIN-LIKE"/>
    <property type="match status" value="1"/>
</dbReference>
<proteinExistence type="inferred from homology"/>
<keyword evidence="3" id="KW-0547">Nucleotide-binding</keyword>
<dbReference type="PANTHER" id="PTHR23077">
    <property type="entry name" value="AAA-FAMILY ATPASE"/>
    <property type="match status" value="1"/>
</dbReference>
<evidence type="ECO:0000256" key="4">
    <source>
        <dbReference type="ARBA" id="ARBA00022840"/>
    </source>
</evidence>
<dbReference type="SMART" id="SM00382">
    <property type="entry name" value="AAA"/>
    <property type="match status" value="2"/>
</dbReference>
<organism evidence="9 10">
    <name type="scientific">Haloquadratum walsbyi (strain DSM 16854 / JCM 12705 / C23)</name>
    <dbReference type="NCBI Taxonomy" id="768065"/>
    <lineage>
        <taxon>Archaea</taxon>
        <taxon>Methanobacteriati</taxon>
        <taxon>Methanobacteriota</taxon>
        <taxon>Stenosarchaea group</taxon>
        <taxon>Halobacteria</taxon>
        <taxon>Halobacteriales</taxon>
        <taxon>Haloferacaceae</taxon>
        <taxon>Haloquadratum</taxon>
    </lineage>
</organism>
<dbReference type="InterPro" id="IPR004201">
    <property type="entry name" value="Cdc48_dom2"/>
</dbReference>
<dbReference type="SUPFAM" id="SSF54585">
    <property type="entry name" value="Cdc48 domain 2-like"/>
    <property type="match status" value="1"/>
</dbReference>
<dbReference type="SMART" id="SM01072">
    <property type="entry name" value="CDC48_2"/>
    <property type="match status" value="1"/>
</dbReference>
<dbReference type="AlphaFoldDB" id="G0LJG0"/>
<keyword evidence="4" id="KW-0067">ATP-binding</keyword>
<sequence length="765" mass="82374">MDKDNAISLTVRGAEKSDAGRGIARLPESARQQLGVLSGDTVLIIGSRETVAKVWPANGSVSESIVLVDADTRTNADVTIGDTVRIHPIGVDDARSVTLSMPPDVSFADEDRAVELIKRALRDRPIQADGQIRFESVSDKPFVVTETRPEGQVRVTDTTTLRLTRRGQSSTDDRVFSTSTGTQRGRTGNETTNDNQDDTSTTPVSTSDSIESESSVAQSPTVTYEDIGGLDDELELVREMIELPLSAPTVFTHLGVDPPKGVLLHGPPGTGKTLIAKAVANEVDATFINISGPEIMSKYKGESEEQLREKFEMAREEAPSIVFFDEIDSIAPARDDGGDVENRIVGQLLSLMDGLDARGDVVVVGATNRIDTLDPALRRGGRFDREIEIGVPDEKGRREILAVHTRQMPLADNIDLDRLAAQTHGFVGADLESLSTEAAMAALRRGRRDDDAAETLTSLSVTREDMMDAMAAVDPSAIREYVAESPTTTFDDVGGLDAAKQTLERAVIWPLTYGPLFDSVNTDPPTGALLYGPPGTGKTLLARAIAGEAEINFVEVAGPELLDRYVGESEKAVREVFERARQAAPAIIFFDEIDAVAANRAGGGTDSGVGDRVVSQLLTELDRITDHPNLVVLAATNRRDTIDSALLRPGRLESHIAVPRPDAAARRAILEIHLAGKPLADNIDRDELVGKTAGYVGADIEAMVRDASVRAIESVTTEYDGATANEHADEIVLTRSHFETALDSIEPTENRGEDSTMHDNGDDIY</sequence>
<feature type="domain" description="CDC48 N-terminal subdomain" evidence="8">
    <location>
        <begin position="8"/>
        <end position="91"/>
    </location>
</feature>
<evidence type="ECO:0000313" key="9">
    <source>
        <dbReference type="EMBL" id="CCC40894.1"/>
    </source>
</evidence>
<dbReference type="InterPro" id="IPR041569">
    <property type="entry name" value="AAA_lid_3"/>
</dbReference>
<feature type="compositionally biased region" description="Basic and acidic residues" evidence="5">
    <location>
        <begin position="748"/>
        <end position="765"/>
    </location>
</feature>
<dbReference type="FunFam" id="2.40.40.20:FF:000007">
    <property type="entry name" value="AAA family ATPase"/>
    <property type="match status" value="1"/>
</dbReference>
<dbReference type="GO" id="GO:0005737">
    <property type="term" value="C:cytoplasm"/>
    <property type="evidence" value="ECO:0007669"/>
    <property type="project" value="UniProtKB-ARBA"/>
</dbReference>
<dbReference type="Proteomes" id="UP000007954">
    <property type="component" value="Chromosome"/>
</dbReference>
<evidence type="ECO:0000256" key="2">
    <source>
        <dbReference type="ARBA" id="ARBA00022737"/>
    </source>
</evidence>
<dbReference type="Gene3D" id="1.10.8.60">
    <property type="match status" value="2"/>
</dbReference>
<dbReference type="Gene3D" id="2.40.40.20">
    <property type="match status" value="1"/>
</dbReference>
<feature type="domain" description="AAA+ ATPase" evidence="6">
    <location>
        <begin position="524"/>
        <end position="662"/>
    </location>
</feature>
<keyword evidence="2" id="KW-0677">Repeat</keyword>
<gene>
    <name evidence="9" type="primary">cdc48c</name>
    <name evidence="9" type="ordered locus">Hqrw_3107</name>
</gene>
<dbReference type="GO" id="GO:0016887">
    <property type="term" value="F:ATP hydrolysis activity"/>
    <property type="evidence" value="ECO:0007669"/>
    <property type="project" value="InterPro"/>
</dbReference>
<evidence type="ECO:0000256" key="1">
    <source>
        <dbReference type="ARBA" id="ARBA00009833"/>
    </source>
</evidence>
<evidence type="ECO:0000256" key="5">
    <source>
        <dbReference type="SAM" id="MobiDB-lite"/>
    </source>
</evidence>
<evidence type="ECO:0000256" key="3">
    <source>
        <dbReference type="ARBA" id="ARBA00022741"/>
    </source>
</evidence>
<name>G0LJG0_HALWC</name>
<dbReference type="OrthoDB" id="77269at2157"/>
<dbReference type="InterPro" id="IPR050168">
    <property type="entry name" value="AAA_ATPase_domain"/>
</dbReference>
<comment type="similarity">
    <text evidence="1">Belongs to the AAA ATPase family. CDC48 subfamily.</text>
</comment>
<dbReference type="Pfam" id="PF17862">
    <property type="entry name" value="AAA_lid_3"/>
    <property type="match status" value="2"/>
</dbReference>
<dbReference type="SUPFAM" id="SSF50692">
    <property type="entry name" value="ADC-like"/>
    <property type="match status" value="1"/>
</dbReference>
<dbReference type="HOGENOM" id="CLU_000688_12_2_2"/>
<dbReference type="Pfam" id="PF02359">
    <property type="entry name" value="CDC48_N"/>
    <property type="match status" value="1"/>
</dbReference>
<dbReference type="GO" id="GO:0005524">
    <property type="term" value="F:ATP binding"/>
    <property type="evidence" value="ECO:0007669"/>
    <property type="project" value="UniProtKB-KW"/>
</dbReference>
<feature type="region of interest" description="Disordered" evidence="5">
    <location>
        <begin position="148"/>
        <end position="222"/>
    </location>
</feature>
<evidence type="ECO:0000259" key="8">
    <source>
        <dbReference type="SMART" id="SM01073"/>
    </source>
</evidence>
<evidence type="ECO:0000259" key="7">
    <source>
        <dbReference type="SMART" id="SM01072"/>
    </source>
</evidence>
<feature type="compositionally biased region" description="Low complexity" evidence="5">
    <location>
        <begin position="177"/>
        <end position="219"/>
    </location>
</feature>
<dbReference type="Pfam" id="PF02933">
    <property type="entry name" value="CDC48_2"/>
    <property type="match status" value="1"/>
</dbReference>
<dbReference type="SUPFAM" id="SSF52540">
    <property type="entry name" value="P-loop containing nucleoside triphosphate hydrolases"/>
    <property type="match status" value="2"/>
</dbReference>
<dbReference type="FunFam" id="3.40.50.300:FF:000012">
    <property type="entry name" value="Transitional endoplasmic reticulum ATPase"/>
    <property type="match status" value="1"/>
</dbReference>
<dbReference type="PROSITE" id="PS00674">
    <property type="entry name" value="AAA"/>
    <property type="match status" value="2"/>
</dbReference>
<dbReference type="InterPro" id="IPR003593">
    <property type="entry name" value="AAA+_ATPase"/>
</dbReference>
<dbReference type="InterPro" id="IPR003960">
    <property type="entry name" value="ATPase_AAA_CS"/>
</dbReference>
<reference evidence="9 10" key="1">
    <citation type="journal article" date="2011" name="PLoS ONE">
        <title>Haloquadratum walsbyi: limited diversity in a global pond.</title>
        <authorList>
            <person name="Dyall-Smith M."/>
            <person name="Pfeiffer F."/>
            <person name="Klee K."/>
            <person name="Palm P."/>
            <person name="Gross K."/>
            <person name="Schuster S.C."/>
            <person name="Rampp M."/>
            <person name="Oesterhelt D."/>
        </authorList>
    </citation>
    <scope>NUCLEOTIDE SEQUENCE [LARGE SCALE GENOMIC DNA]</scope>
    <source>
        <strain evidence="10">DSM 16854 / JCM 12705 / C23</strain>
    </source>
</reference>
<dbReference type="InterPro" id="IPR003338">
    <property type="entry name" value="CDC4_N-term_subdom"/>
</dbReference>
<dbReference type="RefSeq" id="WP_014556400.1">
    <property type="nucleotide sequence ID" value="NC_017459.1"/>
</dbReference>
<dbReference type="InterPro" id="IPR003959">
    <property type="entry name" value="ATPase_AAA_core"/>
</dbReference>
<dbReference type="KEGG" id="hwc:Hqrw_3107"/>
<dbReference type="Gene3D" id="3.40.50.300">
    <property type="entry name" value="P-loop containing nucleotide triphosphate hydrolases"/>
    <property type="match status" value="2"/>
</dbReference>
<dbReference type="InterPro" id="IPR027417">
    <property type="entry name" value="P-loop_NTPase"/>
</dbReference>
<feature type="domain" description="AAA+ ATPase" evidence="6">
    <location>
        <begin position="258"/>
        <end position="393"/>
    </location>
</feature>
<feature type="compositionally biased region" description="Low complexity" evidence="5">
    <location>
        <begin position="153"/>
        <end position="162"/>
    </location>
</feature>
<dbReference type="Gene3D" id="3.10.330.10">
    <property type="match status" value="1"/>
</dbReference>
<accession>G0LJG0</accession>
<dbReference type="EMBL" id="FR746099">
    <property type="protein sequence ID" value="CCC40894.1"/>
    <property type="molecule type" value="Genomic_DNA"/>
</dbReference>
<dbReference type="CDD" id="cd19503">
    <property type="entry name" value="RecA-like_CDC48_NLV2_r1-like"/>
    <property type="match status" value="1"/>
</dbReference>
<evidence type="ECO:0000313" key="10">
    <source>
        <dbReference type="Proteomes" id="UP000007954"/>
    </source>
</evidence>
<feature type="domain" description="CDC48" evidence="7">
    <location>
        <begin position="107"/>
        <end position="170"/>
    </location>
</feature>
<dbReference type="SMART" id="SM01073">
    <property type="entry name" value="CDC48_N"/>
    <property type="match status" value="1"/>
</dbReference>
<dbReference type="InterPro" id="IPR029067">
    <property type="entry name" value="CDC48_domain_2-like_sf"/>
</dbReference>
<dbReference type="GeneID" id="12447892"/>
<protein>
    <submittedName>
        <fullName evidence="9">AAA-type ATPase (CDC48 subfamily)</fullName>
    </submittedName>
</protein>
<dbReference type="Pfam" id="PF00004">
    <property type="entry name" value="AAA"/>
    <property type="match status" value="2"/>
</dbReference>